<keyword evidence="10" id="KW-1185">Reference proteome</keyword>
<proteinExistence type="predicted"/>
<feature type="transmembrane region" description="Helical" evidence="7">
    <location>
        <begin position="168"/>
        <end position="188"/>
    </location>
</feature>
<dbReference type="PANTHER" id="PTHR30176">
    <property type="entry name" value="FERREDOXIN-TYPE PROTEIN NAPH"/>
    <property type="match status" value="1"/>
</dbReference>
<evidence type="ECO:0000256" key="7">
    <source>
        <dbReference type="SAM" id="Phobius"/>
    </source>
</evidence>
<sequence>MATEFTYDELYEDEEGGFRDSIATVDEKGKRIWLYPKKPKGAFYNKRLLATLAFLAIFISGPFTKIGGQPLLMMNIFERKFVIFGRLFLPQDFVLFGLGMITFVVFIALFTATFGRIWCGWLCPQTVFMEMIFRPIENWLEGDGRKQQKFDQKKWDFDKAWRKTLKHAIFIVFSIFIAHITMAYLIGIENVKELITSPPSENWAGFIGLVVFTGAFYFVFAKLREQVCIAICPYGRLQGVLVNKDTVNVMYDNKRGEPRGRISKNATEEELSAQGDCIDCKLCIQVCPTGIDIRNGVQLECVNCTACIDACDEVMEKVNKPKGLIRYASLESVEKGVPFKLPIRSWAYSAVLLLLIGIETAFLMARADIETTVMRVPGQLYQKTDRGTITNLYNAQMVNKSQEEMNLKLALDADISENWTLNVVGANEDGLINLKPEAKTEVVFFIEMPEGDVKQRSTELKLRVLDGEEEVENVKTNFFGPAK</sequence>
<keyword evidence="4" id="KW-0249">Electron transport</keyword>
<dbReference type="PANTHER" id="PTHR30176:SF3">
    <property type="entry name" value="FERREDOXIN-TYPE PROTEIN NAPH"/>
    <property type="match status" value="1"/>
</dbReference>
<keyword evidence="7" id="KW-0472">Membrane</keyword>
<feature type="domain" description="4Fe-4S ferredoxin-type" evidence="8">
    <location>
        <begin position="267"/>
        <end position="296"/>
    </location>
</feature>
<dbReference type="Gene3D" id="2.60.40.10">
    <property type="entry name" value="Immunoglobulins"/>
    <property type="match status" value="1"/>
</dbReference>
<dbReference type="GO" id="GO:0005886">
    <property type="term" value="C:plasma membrane"/>
    <property type="evidence" value="ECO:0007669"/>
    <property type="project" value="TreeGrafter"/>
</dbReference>
<dbReference type="GO" id="GO:0051539">
    <property type="term" value="F:4 iron, 4 sulfur cluster binding"/>
    <property type="evidence" value="ECO:0007669"/>
    <property type="project" value="UniProtKB-KW"/>
</dbReference>
<keyword evidence="6" id="KW-0411">Iron-sulfur</keyword>
<evidence type="ECO:0000256" key="3">
    <source>
        <dbReference type="ARBA" id="ARBA00022723"/>
    </source>
</evidence>
<dbReference type="PATRIC" id="fig|1605367.3.peg.1429"/>
<accession>A0A0P7C3F2</accession>
<dbReference type="Pfam" id="PF11614">
    <property type="entry name" value="FixG_C"/>
    <property type="match status" value="1"/>
</dbReference>
<dbReference type="OrthoDB" id="9811700at2"/>
<reference evidence="9 10" key="1">
    <citation type="submission" date="2015-07" db="EMBL/GenBank/DDBJ databases">
        <title>The draft genome sequence of Leadbetterella sp. JN14-9.</title>
        <authorList>
            <person name="Liu Y."/>
            <person name="Du J."/>
            <person name="Shao Z."/>
        </authorList>
    </citation>
    <scope>NUCLEOTIDE SEQUENCE [LARGE SCALE GENOMIC DNA]</scope>
    <source>
        <strain evidence="9 10">JN14-9</strain>
    </source>
</reference>
<feature type="transmembrane region" description="Helical" evidence="7">
    <location>
        <begin position="345"/>
        <end position="365"/>
    </location>
</feature>
<evidence type="ECO:0000256" key="6">
    <source>
        <dbReference type="ARBA" id="ARBA00023014"/>
    </source>
</evidence>
<evidence type="ECO:0000313" key="9">
    <source>
        <dbReference type="EMBL" id="KPM49165.1"/>
    </source>
</evidence>
<dbReference type="InterPro" id="IPR014116">
    <property type="entry name" value="Cyt_c_oxidase_cbb3_FixG"/>
</dbReference>
<comment type="caution">
    <text evidence="9">The sequence shown here is derived from an EMBL/GenBank/DDBJ whole genome shotgun (WGS) entry which is preliminary data.</text>
</comment>
<keyword evidence="1" id="KW-0813">Transport</keyword>
<dbReference type="SUPFAM" id="SSF54862">
    <property type="entry name" value="4Fe-4S ferredoxins"/>
    <property type="match status" value="1"/>
</dbReference>
<dbReference type="InterPro" id="IPR032879">
    <property type="entry name" value="FixG_C"/>
</dbReference>
<dbReference type="Pfam" id="PF13746">
    <property type="entry name" value="Fer4_18"/>
    <property type="match status" value="1"/>
</dbReference>
<protein>
    <submittedName>
        <fullName evidence="9">Cytochrome C oxidase</fullName>
    </submittedName>
</protein>
<keyword evidence="3" id="KW-0479">Metal-binding</keyword>
<dbReference type="EMBL" id="LGTQ01000005">
    <property type="protein sequence ID" value="KPM49165.1"/>
    <property type="molecule type" value="Genomic_DNA"/>
</dbReference>
<dbReference type="Proteomes" id="UP000050454">
    <property type="component" value="Unassembled WGS sequence"/>
</dbReference>
<dbReference type="InterPro" id="IPR013783">
    <property type="entry name" value="Ig-like_fold"/>
</dbReference>
<dbReference type="GO" id="GO:0046872">
    <property type="term" value="F:metal ion binding"/>
    <property type="evidence" value="ECO:0007669"/>
    <property type="project" value="UniProtKB-KW"/>
</dbReference>
<keyword evidence="2" id="KW-0004">4Fe-4S</keyword>
<dbReference type="InterPro" id="IPR017900">
    <property type="entry name" value="4Fe4S_Fe_S_CS"/>
</dbReference>
<keyword evidence="5" id="KW-0408">Iron</keyword>
<dbReference type="NCBIfam" id="TIGR02745">
    <property type="entry name" value="ccoG_rdxA_fixG"/>
    <property type="match status" value="1"/>
</dbReference>
<dbReference type="STRING" id="1605367.AFM12_00510"/>
<evidence type="ECO:0000256" key="1">
    <source>
        <dbReference type="ARBA" id="ARBA00022448"/>
    </source>
</evidence>
<dbReference type="InterPro" id="IPR017896">
    <property type="entry name" value="4Fe4S_Fe-S-bd"/>
</dbReference>
<evidence type="ECO:0000313" key="10">
    <source>
        <dbReference type="Proteomes" id="UP000050454"/>
    </source>
</evidence>
<dbReference type="AlphaFoldDB" id="A0A0P7C3F2"/>
<dbReference type="PROSITE" id="PS00198">
    <property type="entry name" value="4FE4S_FER_1"/>
    <property type="match status" value="1"/>
</dbReference>
<evidence type="ECO:0000256" key="4">
    <source>
        <dbReference type="ARBA" id="ARBA00022982"/>
    </source>
</evidence>
<keyword evidence="7" id="KW-0812">Transmembrane</keyword>
<name>A0A0P7C3F2_9BACT</name>
<feature type="transmembrane region" description="Helical" evidence="7">
    <location>
        <begin position="203"/>
        <end position="220"/>
    </location>
</feature>
<evidence type="ECO:0000256" key="2">
    <source>
        <dbReference type="ARBA" id="ARBA00022485"/>
    </source>
</evidence>
<evidence type="ECO:0000256" key="5">
    <source>
        <dbReference type="ARBA" id="ARBA00023004"/>
    </source>
</evidence>
<organism evidence="9 10">
    <name type="scientific">Jiulongibacter sediminis</name>
    <dbReference type="NCBI Taxonomy" id="1605367"/>
    <lineage>
        <taxon>Bacteria</taxon>
        <taxon>Pseudomonadati</taxon>
        <taxon>Bacteroidota</taxon>
        <taxon>Cytophagia</taxon>
        <taxon>Cytophagales</taxon>
        <taxon>Leadbetterellaceae</taxon>
        <taxon>Jiulongibacter</taxon>
    </lineage>
</organism>
<keyword evidence="7" id="KW-1133">Transmembrane helix</keyword>
<feature type="transmembrane region" description="Helical" evidence="7">
    <location>
        <begin position="48"/>
        <end position="73"/>
    </location>
</feature>
<gene>
    <name evidence="9" type="ORF">AFM12_00510</name>
</gene>
<dbReference type="Gene3D" id="3.30.70.20">
    <property type="match status" value="1"/>
</dbReference>
<dbReference type="Pfam" id="PF12801">
    <property type="entry name" value="Fer4_5"/>
    <property type="match status" value="1"/>
</dbReference>
<dbReference type="InterPro" id="IPR051684">
    <property type="entry name" value="Electron_Trans/Redox"/>
</dbReference>
<dbReference type="PROSITE" id="PS51379">
    <property type="entry name" value="4FE4S_FER_2"/>
    <property type="match status" value="1"/>
</dbReference>
<feature type="transmembrane region" description="Helical" evidence="7">
    <location>
        <begin position="93"/>
        <end position="112"/>
    </location>
</feature>
<evidence type="ECO:0000259" key="8">
    <source>
        <dbReference type="PROSITE" id="PS51379"/>
    </source>
</evidence>
<dbReference type="RefSeq" id="WP_055143095.1">
    <property type="nucleotide sequence ID" value="NZ_JXSZ01000005.1"/>
</dbReference>